<reference evidence="4" key="1">
    <citation type="journal article" date="2021" name="PeerJ">
        <title>Extensive microbial diversity within the chicken gut microbiome revealed by metagenomics and culture.</title>
        <authorList>
            <person name="Gilroy R."/>
            <person name="Ravi A."/>
            <person name="Getino M."/>
            <person name="Pursley I."/>
            <person name="Horton D.L."/>
            <person name="Alikhan N.F."/>
            <person name="Baker D."/>
            <person name="Gharbi K."/>
            <person name="Hall N."/>
            <person name="Watson M."/>
            <person name="Adriaenssens E.M."/>
            <person name="Foster-Nyarko E."/>
            <person name="Jarju S."/>
            <person name="Secka A."/>
            <person name="Antonio M."/>
            <person name="Oren A."/>
            <person name="Chaudhuri R.R."/>
            <person name="La Ragione R."/>
            <person name="Hildebrand F."/>
            <person name="Pallen M.J."/>
        </authorList>
    </citation>
    <scope>NUCLEOTIDE SEQUENCE</scope>
    <source>
        <strain evidence="4">CHK192-8294</strain>
    </source>
</reference>
<dbReference type="AlphaFoldDB" id="A0A9D2MK91"/>
<dbReference type="GO" id="GO:0016020">
    <property type="term" value="C:membrane"/>
    <property type="evidence" value="ECO:0007669"/>
    <property type="project" value="InterPro"/>
</dbReference>
<name>A0A9D2MK91_9FIRM</name>
<evidence type="ECO:0000313" key="4">
    <source>
        <dbReference type="EMBL" id="HJB79404.1"/>
    </source>
</evidence>
<proteinExistence type="predicted"/>
<dbReference type="PANTHER" id="PTHR37815:SF3">
    <property type="entry name" value="UPF0397 PROTEIN SPR0429"/>
    <property type="match status" value="1"/>
</dbReference>
<feature type="transmembrane region" description="Helical" evidence="3">
    <location>
        <begin position="158"/>
        <end position="178"/>
    </location>
</feature>
<dbReference type="EMBL" id="DWXO01000004">
    <property type="protein sequence ID" value="HJB79404.1"/>
    <property type="molecule type" value="Genomic_DNA"/>
</dbReference>
<comment type="caution">
    <text evidence="4">The sequence shown here is derived from an EMBL/GenBank/DDBJ whole genome shotgun (WGS) entry which is preliminary data.</text>
</comment>
<keyword evidence="2 3" id="KW-1133">Transmembrane helix</keyword>
<reference evidence="4" key="2">
    <citation type="submission" date="2021-04" db="EMBL/GenBank/DDBJ databases">
        <authorList>
            <person name="Gilroy R."/>
        </authorList>
    </citation>
    <scope>NUCLEOTIDE SEQUENCE</scope>
    <source>
        <strain evidence="4">CHK192-8294</strain>
    </source>
</reference>
<evidence type="ECO:0000256" key="1">
    <source>
        <dbReference type="ARBA" id="ARBA00022692"/>
    </source>
</evidence>
<evidence type="ECO:0000256" key="2">
    <source>
        <dbReference type="ARBA" id="ARBA00022989"/>
    </source>
</evidence>
<dbReference type="InterPro" id="IPR009825">
    <property type="entry name" value="ECF_substrate-spec-like"/>
</dbReference>
<organism evidence="4 5">
    <name type="scientific">Candidatus Flavonifractor intestinigallinarum</name>
    <dbReference type="NCBI Taxonomy" id="2838586"/>
    <lineage>
        <taxon>Bacteria</taxon>
        <taxon>Bacillati</taxon>
        <taxon>Bacillota</taxon>
        <taxon>Clostridia</taxon>
        <taxon>Eubacteriales</taxon>
        <taxon>Oscillospiraceae</taxon>
        <taxon>Flavonifractor</taxon>
    </lineage>
</organism>
<feature type="transmembrane region" description="Helical" evidence="3">
    <location>
        <begin position="72"/>
        <end position="94"/>
    </location>
</feature>
<keyword evidence="1 3" id="KW-0812">Transmembrane</keyword>
<feature type="transmembrane region" description="Helical" evidence="3">
    <location>
        <begin position="43"/>
        <end position="65"/>
    </location>
</feature>
<evidence type="ECO:0000256" key="3">
    <source>
        <dbReference type="SAM" id="Phobius"/>
    </source>
</evidence>
<dbReference type="Pfam" id="PF07155">
    <property type="entry name" value="ECF-ribofla_trS"/>
    <property type="match status" value="1"/>
</dbReference>
<dbReference type="Gene3D" id="1.10.1760.20">
    <property type="match status" value="1"/>
</dbReference>
<dbReference type="PANTHER" id="PTHR37815">
    <property type="entry name" value="UPF0397 PROTEIN BC_2624-RELATED"/>
    <property type="match status" value="1"/>
</dbReference>
<keyword evidence="3" id="KW-0472">Membrane</keyword>
<gene>
    <name evidence="4" type="ORF">H9712_00275</name>
</gene>
<accession>A0A9D2MK91</accession>
<protein>
    <submittedName>
        <fullName evidence="4">ECF transporter S component</fullName>
    </submittedName>
</protein>
<feature type="transmembrane region" description="Helical" evidence="3">
    <location>
        <begin position="106"/>
        <end position="127"/>
    </location>
</feature>
<sequence>MVNQKTRRMVMAALLAALTTAATMVIRIPTPTLGYIHLGDSMVLICGILLGPGLGAAAAGIGSMLADLFSGFTAWAPGTFAIKALTALVGGSLYRLCLKREHISPPLRVILCGIPAEAVMVAGYFLYEVGMMALAGSDLSAAAMAVLAGVPFNVVQGLTGIVVGVVLLPVLSHAGAGAEMPSRRRKSHNF</sequence>
<dbReference type="Proteomes" id="UP000823921">
    <property type="component" value="Unassembled WGS sequence"/>
</dbReference>
<evidence type="ECO:0000313" key="5">
    <source>
        <dbReference type="Proteomes" id="UP000823921"/>
    </source>
</evidence>